<proteinExistence type="predicted"/>
<evidence type="ECO:0000256" key="1">
    <source>
        <dbReference type="SAM" id="MobiDB-lite"/>
    </source>
</evidence>
<name>A0ABU7EPS7_9TELE</name>
<dbReference type="EMBL" id="JAHUTJ010063260">
    <property type="protein sequence ID" value="MED6289061.1"/>
    <property type="molecule type" value="Genomic_DNA"/>
</dbReference>
<evidence type="ECO:0000313" key="3">
    <source>
        <dbReference type="Proteomes" id="UP001352852"/>
    </source>
</evidence>
<sequence>MEVQFGLYRGQTFRWLLTHDLGYTVGLLASHEAEREAGCSSSPLLCNKDALLEYARLFKEVTAAIVDKRWTGFACSSRAGSQAASCTTRAASPSPQRQSYTSRKKRAMVLYISLEEDDLLMVEAASAVEQELSASAPSSASRLLTPSPSADKPSAPAAQVVLLESWKSSLPPEEQE</sequence>
<keyword evidence="3" id="KW-1185">Reference proteome</keyword>
<accession>A0ABU7EPS7</accession>
<protein>
    <submittedName>
        <fullName evidence="2">Uncharacterized protein</fullName>
    </submittedName>
</protein>
<comment type="caution">
    <text evidence="2">The sequence shown here is derived from an EMBL/GenBank/DDBJ whole genome shotgun (WGS) entry which is preliminary data.</text>
</comment>
<feature type="compositionally biased region" description="Low complexity" evidence="1">
    <location>
        <begin position="132"/>
        <end position="156"/>
    </location>
</feature>
<gene>
    <name evidence="2" type="ORF">CHARACLAT_032541</name>
</gene>
<reference evidence="2 3" key="1">
    <citation type="submission" date="2021-06" db="EMBL/GenBank/DDBJ databases">
        <authorList>
            <person name="Palmer J.M."/>
        </authorList>
    </citation>
    <scope>NUCLEOTIDE SEQUENCE [LARGE SCALE GENOMIC DNA]</scope>
    <source>
        <strain evidence="2 3">CL_MEX2019</strain>
        <tissue evidence="2">Muscle</tissue>
    </source>
</reference>
<feature type="region of interest" description="Disordered" evidence="1">
    <location>
        <begin position="131"/>
        <end position="156"/>
    </location>
</feature>
<dbReference type="Proteomes" id="UP001352852">
    <property type="component" value="Unassembled WGS sequence"/>
</dbReference>
<evidence type="ECO:0000313" key="2">
    <source>
        <dbReference type="EMBL" id="MED6289061.1"/>
    </source>
</evidence>
<organism evidence="2 3">
    <name type="scientific">Characodon lateralis</name>
    <dbReference type="NCBI Taxonomy" id="208331"/>
    <lineage>
        <taxon>Eukaryota</taxon>
        <taxon>Metazoa</taxon>
        <taxon>Chordata</taxon>
        <taxon>Craniata</taxon>
        <taxon>Vertebrata</taxon>
        <taxon>Euteleostomi</taxon>
        <taxon>Actinopterygii</taxon>
        <taxon>Neopterygii</taxon>
        <taxon>Teleostei</taxon>
        <taxon>Neoteleostei</taxon>
        <taxon>Acanthomorphata</taxon>
        <taxon>Ovalentaria</taxon>
        <taxon>Atherinomorphae</taxon>
        <taxon>Cyprinodontiformes</taxon>
        <taxon>Goodeidae</taxon>
        <taxon>Characodon</taxon>
    </lineage>
</organism>